<keyword evidence="2" id="KW-1185">Reference proteome</keyword>
<organism evidence="1 2">
    <name type="scientific">Chthoniobacter flavus Ellin428</name>
    <dbReference type="NCBI Taxonomy" id="497964"/>
    <lineage>
        <taxon>Bacteria</taxon>
        <taxon>Pseudomonadati</taxon>
        <taxon>Verrucomicrobiota</taxon>
        <taxon>Spartobacteria</taxon>
        <taxon>Chthoniobacterales</taxon>
        <taxon>Chthoniobacteraceae</taxon>
        <taxon>Chthoniobacter</taxon>
    </lineage>
</organism>
<gene>
    <name evidence="1" type="ORF">CfE428DRAFT_0056</name>
</gene>
<comment type="caution">
    <text evidence="1">The sequence shown here is derived from an EMBL/GenBank/DDBJ whole genome shotgun (WGS) entry which is preliminary data.</text>
</comment>
<dbReference type="EMBL" id="ABVL01000001">
    <property type="protein sequence ID" value="EDY21931.1"/>
    <property type="molecule type" value="Genomic_DNA"/>
</dbReference>
<proteinExistence type="predicted"/>
<dbReference type="AlphaFoldDB" id="B4CTN5"/>
<reference evidence="1 2" key="1">
    <citation type="journal article" date="2011" name="J. Bacteriol.">
        <title>Genome sequence of Chthoniobacter flavus Ellin428, an aerobic heterotrophic soil bacterium.</title>
        <authorList>
            <person name="Kant R."/>
            <person name="van Passel M.W."/>
            <person name="Palva A."/>
            <person name="Lucas S."/>
            <person name="Lapidus A."/>
            <person name="Glavina Del Rio T."/>
            <person name="Dalin E."/>
            <person name="Tice H."/>
            <person name="Bruce D."/>
            <person name="Goodwin L."/>
            <person name="Pitluck S."/>
            <person name="Larimer F.W."/>
            <person name="Land M.L."/>
            <person name="Hauser L."/>
            <person name="Sangwan P."/>
            <person name="de Vos W.M."/>
            <person name="Janssen P.H."/>
            <person name="Smidt H."/>
        </authorList>
    </citation>
    <scope>NUCLEOTIDE SEQUENCE [LARGE SCALE GENOMIC DNA]</scope>
    <source>
        <strain evidence="1 2">Ellin428</strain>
    </source>
</reference>
<sequence length="61" mass="7101">MSPADEIRAYAELRRRMHEALAAEHPEWIEPNGESPMLNLYDERLAELLKHLHPPEERAVA</sequence>
<evidence type="ECO:0000313" key="1">
    <source>
        <dbReference type="EMBL" id="EDY21931.1"/>
    </source>
</evidence>
<name>B4CTN5_9BACT</name>
<protein>
    <submittedName>
        <fullName evidence="1">Uncharacterized protein</fullName>
    </submittedName>
</protein>
<accession>B4CTN5</accession>
<dbReference type="RefSeq" id="WP_006977383.1">
    <property type="nucleotide sequence ID" value="NZ_ABVL01000001.1"/>
</dbReference>
<dbReference type="Proteomes" id="UP000005824">
    <property type="component" value="Unassembled WGS sequence"/>
</dbReference>
<evidence type="ECO:0000313" key="2">
    <source>
        <dbReference type="Proteomes" id="UP000005824"/>
    </source>
</evidence>
<dbReference type="InParanoid" id="B4CTN5"/>